<name>A0A0E9TZL2_ANGAN</name>
<organism evidence="1">
    <name type="scientific">Anguilla anguilla</name>
    <name type="common">European freshwater eel</name>
    <name type="synonym">Muraena anguilla</name>
    <dbReference type="NCBI Taxonomy" id="7936"/>
    <lineage>
        <taxon>Eukaryota</taxon>
        <taxon>Metazoa</taxon>
        <taxon>Chordata</taxon>
        <taxon>Craniata</taxon>
        <taxon>Vertebrata</taxon>
        <taxon>Euteleostomi</taxon>
        <taxon>Actinopterygii</taxon>
        <taxon>Neopterygii</taxon>
        <taxon>Teleostei</taxon>
        <taxon>Anguilliformes</taxon>
        <taxon>Anguillidae</taxon>
        <taxon>Anguilla</taxon>
    </lineage>
</organism>
<dbReference type="EMBL" id="GBXM01050399">
    <property type="protein sequence ID" value="JAH58178.1"/>
    <property type="molecule type" value="Transcribed_RNA"/>
</dbReference>
<protein>
    <submittedName>
        <fullName evidence="1">Uncharacterized protein</fullName>
    </submittedName>
</protein>
<reference evidence="1" key="1">
    <citation type="submission" date="2014-11" db="EMBL/GenBank/DDBJ databases">
        <authorList>
            <person name="Amaro Gonzalez C."/>
        </authorList>
    </citation>
    <scope>NUCLEOTIDE SEQUENCE</scope>
</reference>
<proteinExistence type="predicted"/>
<evidence type="ECO:0000313" key="1">
    <source>
        <dbReference type="EMBL" id="JAH58178.1"/>
    </source>
</evidence>
<sequence length="81" mass="9266">MTFFLITHNVALRGNKNQYCGLTFVINVTSNQRNSLDLEDACWCEVSYVTTGAKRLDLAFVNKTIVSFFVVLNKQFTLLIR</sequence>
<reference evidence="1" key="2">
    <citation type="journal article" date="2015" name="Fish Shellfish Immunol.">
        <title>Early steps in the European eel (Anguilla anguilla)-Vibrio vulnificus interaction in the gills: Role of the RtxA13 toxin.</title>
        <authorList>
            <person name="Callol A."/>
            <person name="Pajuelo D."/>
            <person name="Ebbesson L."/>
            <person name="Teles M."/>
            <person name="MacKenzie S."/>
            <person name="Amaro C."/>
        </authorList>
    </citation>
    <scope>NUCLEOTIDE SEQUENCE</scope>
</reference>
<dbReference type="AlphaFoldDB" id="A0A0E9TZL2"/>
<accession>A0A0E9TZL2</accession>